<dbReference type="Proteomes" id="UP000293347">
    <property type="component" value="Unassembled WGS sequence"/>
</dbReference>
<dbReference type="InterPro" id="IPR050194">
    <property type="entry name" value="Glycosyltransferase_grp1"/>
</dbReference>
<accession>A0A4R0N9E6</accession>
<dbReference type="PANTHER" id="PTHR45947">
    <property type="entry name" value="SULFOQUINOVOSYL TRANSFERASE SQD2"/>
    <property type="match status" value="1"/>
</dbReference>
<dbReference type="CDD" id="cd03801">
    <property type="entry name" value="GT4_PimA-like"/>
    <property type="match status" value="1"/>
</dbReference>
<reference evidence="2 3" key="1">
    <citation type="submission" date="2019-02" db="EMBL/GenBank/DDBJ databases">
        <title>Pedobacter sp. RP-1-14 sp. nov., isolated from Arctic soil.</title>
        <authorList>
            <person name="Dahal R.H."/>
        </authorList>
    </citation>
    <scope>NUCLEOTIDE SEQUENCE [LARGE SCALE GENOMIC DNA]</scope>
    <source>
        <strain evidence="2 3">RP-1-14</strain>
    </source>
</reference>
<dbReference type="Pfam" id="PF00534">
    <property type="entry name" value="Glycos_transf_1"/>
    <property type="match status" value="1"/>
</dbReference>
<dbReference type="SUPFAM" id="SSF53756">
    <property type="entry name" value="UDP-Glycosyltransferase/glycogen phosphorylase"/>
    <property type="match status" value="1"/>
</dbReference>
<dbReference type="AlphaFoldDB" id="A0A4R0N9E6"/>
<dbReference type="OrthoDB" id="9790710at2"/>
<protein>
    <submittedName>
        <fullName evidence="2">Glycosyltransferase</fullName>
    </submittedName>
</protein>
<keyword evidence="2" id="KW-0808">Transferase</keyword>
<dbReference type="PANTHER" id="PTHR45947:SF3">
    <property type="entry name" value="SULFOQUINOVOSYL TRANSFERASE SQD2"/>
    <property type="match status" value="1"/>
</dbReference>
<organism evidence="2 3">
    <name type="scientific">Pedobacter psychroterrae</name>
    <dbReference type="NCBI Taxonomy" id="2530453"/>
    <lineage>
        <taxon>Bacteria</taxon>
        <taxon>Pseudomonadati</taxon>
        <taxon>Bacteroidota</taxon>
        <taxon>Sphingobacteriia</taxon>
        <taxon>Sphingobacteriales</taxon>
        <taxon>Sphingobacteriaceae</taxon>
        <taxon>Pedobacter</taxon>
    </lineage>
</organism>
<evidence type="ECO:0000313" key="3">
    <source>
        <dbReference type="Proteomes" id="UP000293347"/>
    </source>
</evidence>
<dbReference type="GO" id="GO:0016757">
    <property type="term" value="F:glycosyltransferase activity"/>
    <property type="evidence" value="ECO:0007669"/>
    <property type="project" value="InterPro"/>
</dbReference>
<sequence>MQSLIIHAWILHKVNGKYFIPYTHWIYLQEIVKHFSKICLISPVNLDGLPEKTDALFSLHEMPSIAVHELPYSGDSYLSSARHFLSYLKGYKSLYRHYDKVYVRYPVPFGWLSMLFFKKADRTIHFVGYPIEVTRLTAEFSSVKKAIMISMFTPEHFLYLKACKGVRVFTNGHQIKGKLAKHGINATAVTSSTLIDSDFSFDSAKQIDEKNIKLIHIGQLRIWKNIDVIIRAFKEVLVAWPGATLTIVGDGEAREHLSELARELNVASQVSFLGHASKRDELIAHLRSHDIFCFSSVAEGSPRVILEAMANGINIVSTPVGSLPFDFEHNRDIIFADANDDSDFSRKINYLIDNQNIAFDIRKKAFEKVKEFTIKTFIKTIFSN</sequence>
<gene>
    <name evidence="2" type="ORF">EZ437_20710</name>
</gene>
<comment type="caution">
    <text evidence="2">The sequence shown here is derived from an EMBL/GenBank/DDBJ whole genome shotgun (WGS) entry which is preliminary data.</text>
</comment>
<evidence type="ECO:0000313" key="2">
    <source>
        <dbReference type="EMBL" id="TCC96811.1"/>
    </source>
</evidence>
<dbReference type="Gene3D" id="3.40.50.2000">
    <property type="entry name" value="Glycogen Phosphorylase B"/>
    <property type="match status" value="2"/>
</dbReference>
<proteinExistence type="predicted"/>
<dbReference type="InterPro" id="IPR001296">
    <property type="entry name" value="Glyco_trans_1"/>
</dbReference>
<name>A0A4R0N9E6_9SPHI</name>
<feature type="domain" description="Glycosyl transferase family 1" evidence="1">
    <location>
        <begin position="204"/>
        <end position="366"/>
    </location>
</feature>
<dbReference type="EMBL" id="SJSL01000010">
    <property type="protein sequence ID" value="TCC96811.1"/>
    <property type="molecule type" value="Genomic_DNA"/>
</dbReference>
<keyword evidence="3" id="KW-1185">Reference proteome</keyword>
<dbReference type="RefSeq" id="WP_131598045.1">
    <property type="nucleotide sequence ID" value="NZ_SJSL01000010.1"/>
</dbReference>
<evidence type="ECO:0000259" key="1">
    <source>
        <dbReference type="Pfam" id="PF00534"/>
    </source>
</evidence>